<sequence length="437" mass="50155">MQNSAFSGYKDKSDSAFEHYLQSQWSEYNSFISPSLYKKAKPKVILSATPKPILTRGPNIHIKVLKKSAKKSAPFLKKREGIGVKFFGALLYFSIDAGVKRARFYPQNKSGIVNAFSVFASRNENRLLHEIKKSSKSMHLNDWGVYMLVQKIAQKSFSDLDDEKLFAWFLLNKLGYDTKVGINAHHIALLSRTKQIIYAAPKYTIEGKSYYLLSQNALGGTLYTYAKSYPNAIKAVDFSLKSLPLLVQNRQTKRRTFILQNREYSISYHYNKNLIDFMKTYPQVSYSVYFSTPLQKETLSDIEASFKPYLDGKKMTYGLNFVLRFVQSAFAYERDQQQFGKEKVMFAQETLYYDKSDCEDRATLYARLVKKLFGISVVGVKYANHMATALYIPISGASVHVHGKRYVIADPTYINANVGESMPRYKSIIPDKFIYLR</sequence>
<name>A0A1W1BQZ2_9ZZZZ</name>
<gene>
    <name evidence="1" type="ORF">MNB_SM-5-1499</name>
</gene>
<protein>
    <recommendedName>
        <fullName evidence="2">Transglutaminase-like domain-containing protein</fullName>
    </recommendedName>
</protein>
<reference evidence="1" key="1">
    <citation type="submission" date="2016-10" db="EMBL/GenBank/DDBJ databases">
        <authorList>
            <person name="de Groot N.N."/>
        </authorList>
    </citation>
    <scope>NUCLEOTIDE SEQUENCE</scope>
</reference>
<dbReference type="AlphaFoldDB" id="A0A1W1BQZ2"/>
<dbReference type="EMBL" id="FPHH01000035">
    <property type="protein sequence ID" value="SFV55907.1"/>
    <property type="molecule type" value="Genomic_DNA"/>
</dbReference>
<organism evidence="1">
    <name type="scientific">hydrothermal vent metagenome</name>
    <dbReference type="NCBI Taxonomy" id="652676"/>
    <lineage>
        <taxon>unclassified sequences</taxon>
        <taxon>metagenomes</taxon>
        <taxon>ecological metagenomes</taxon>
    </lineage>
</organism>
<evidence type="ECO:0008006" key="2">
    <source>
        <dbReference type="Google" id="ProtNLM"/>
    </source>
</evidence>
<evidence type="ECO:0000313" key="1">
    <source>
        <dbReference type="EMBL" id="SFV55907.1"/>
    </source>
</evidence>
<dbReference type="Gene3D" id="3.10.620.30">
    <property type="match status" value="1"/>
</dbReference>
<proteinExistence type="predicted"/>
<accession>A0A1W1BQZ2</accession>